<organism evidence="1 2">
    <name type="scientific">Clunio marinus</name>
    <dbReference type="NCBI Taxonomy" id="568069"/>
    <lineage>
        <taxon>Eukaryota</taxon>
        <taxon>Metazoa</taxon>
        <taxon>Ecdysozoa</taxon>
        <taxon>Arthropoda</taxon>
        <taxon>Hexapoda</taxon>
        <taxon>Insecta</taxon>
        <taxon>Pterygota</taxon>
        <taxon>Neoptera</taxon>
        <taxon>Endopterygota</taxon>
        <taxon>Diptera</taxon>
        <taxon>Nematocera</taxon>
        <taxon>Chironomoidea</taxon>
        <taxon>Chironomidae</taxon>
        <taxon>Clunio</taxon>
    </lineage>
</organism>
<reference evidence="1 2" key="1">
    <citation type="submission" date="2015-04" db="EMBL/GenBank/DDBJ databases">
        <authorList>
            <person name="Syromyatnikov M.Y."/>
            <person name="Popov V.N."/>
        </authorList>
    </citation>
    <scope>NUCLEOTIDE SEQUENCE [LARGE SCALE GENOMIC DNA]</scope>
</reference>
<evidence type="ECO:0000313" key="2">
    <source>
        <dbReference type="Proteomes" id="UP000183832"/>
    </source>
</evidence>
<evidence type="ECO:0000313" key="1">
    <source>
        <dbReference type="EMBL" id="CRL06712.1"/>
    </source>
</evidence>
<proteinExistence type="predicted"/>
<accession>A0A1J1J2W5</accession>
<name>A0A1J1J2W5_9DIPT</name>
<dbReference type="Proteomes" id="UP000183832">
    <property type="component" value="Unassembled WGS sequence"/>
</dbReference>
<dbReference type="AlphaFoldDB" id="A0A1J1J2W5"/>
<keyword evidence="2" id="KW-1185">Reference proteome</keyword>
<dbReference type="EMBL" id="CVRI01000067">
    <property type="protein sequence ID" value="CRL06712.1"/>
    <property type="molecule type" value="Genomic_DNA"/>
</dbReference>
<sequence>MAFKGEAIVKKRNVLHLKVELNAMEFKIHDDNKVKRRISRRMFNVSSRGRSYWNDSIEMGGGSDGCGDFYDKTAHKERFAIFVISQIEFNLHTSRSK</sequence>
<gene>
    <name evidence="1" type="ORF">CLUMA_CG019847</name>
</gene>
<protein>
    <submittedName>
        <fullName evidence="1">CLUMA_CG019847, isoform A</fullName>
    </submittedName>
</protein>
<dbReference type="OrthoDB" id="1099063at2759"/>